<feature type="compositionally biased region" description="Basic residues" evidence="1">
    <location>
        <begin position="184"/>
        <end position="193"/>
    </location>
</feature>
<dbReference type="AlphaFoldDB" id="A0A3S1E9J9"/>
<dbReference type="InterPro" id="IPR021327">
    <property type="entry name" value="DUF2934"/>
</dbReference>
<evidence type="ECO:0000313" key="2">
    <source>
        <dbReference type="EMBL" id="RUR48684.1"/>
    </source>
</evidence>
<dbReference type="OrthoDB" id="9811127at2"/>
<keyword evidence="3" id="KW-1185">Reference proteome</keyword>
<evidence type="ECO:0000256" key="1">
    <source>
        <dbReference type="SAM" id="MobiDB-lite"/>
    </source>
</evidence>
<feature type="compositionally biased region" description="Acidic residues" evidence="1">
    <location>
        <begin position="46"/>
        <end position="73"/>
    </location>
</feature>
<evidence type="ECO:0000313" key="3">
    <source>
        <dbReference type="Proteomes" id="UP000286912"/>
    </source>
</evidence>
<dbReference type="Pfam" id="PF11154">
    <property type="entry name" value="DUF2934"/>
    <property type="match status" value="1"/>
</dbReference>
<reference evidence="2 3" key="1">
    <citation type="submission" date="2018-12" db="EMBL/GenBank/DDBJ databases">
        <title>three novel Halomonas strain isolated from plants.</title>
        <authorList>
            <person name="Sun C."/>
        </authorList>
    </citation>
    <scope>NUCLEOTIDE SEQUENCE [LARGE SCALE GENOMIC DNA]</scope>
    <source>
        <strain evidence="2 3">RC</strain>
    </source>
</reference>
<name>A0A3S1E9J9_9GAMM</name>
<dbReference type="Proteomes" id="UP000286912">
    <property type="component" value="Unassembled WGS sequence"/>
</dbReference>
<proteinExistence type="predicted"/>
<feature type="region of interest" description="Disordered" evidence="1">
    <location>
        <begin position="39"/>
        <end position="199"/>
    </location>
</feature>
<gene>
    <name evidence="2" type="ORF">ELY37_02215</name>
</gene>
<protein>
    <submittedName>
        <fullName evidence="2">DUF2934 domain-containing protein</fullName>
    </submittedName>
</protein>
<dbReference type="RefSeq" id="WP_126951130.1">
    <property type="nucleotide sequence ID" value="NZ_RZHD01000003.1"/>
</dbReference>
<organism evidence="2 3">
    <name type="scientific">Vreelandella populi</name>
    <dbReference type="NCBI Taxonomy" id="2498858"/>
    <lineage>
        <taxon>Bacteria</taxon>
        <taxon>Pseudomonadati</taxon>
        <taxon>Pseudomonadota</taxon>
        <taxon>Gammaproteobacteria</taxon>
        <taxon>Oceanospirillales</taxon>
        <taxon>Halomonadaceae</taxon>
        <taxon>Vreelandella</taxon>
    </lineage>
</organism>
<comment type="caution">
    <text evidence="2">The sequence shown here is derived from an EMBL/GenBank/DDBJ whole genome shotgun (WGS) entry which is preliminary data.</text>
</comment>
<dbReference type="EMBL" id="RZHD01000003">
    <property type="protein sequence ID" value="RUR48684.1"/>
    <property type="molecule type" value="Genomic_DNA"/>
</dbReference>
<accession>A0A3S1E9J9</accession>
<sequence length="199" mass="21865">MTDEERVRQLAYSIWEAEGRPEGQQQQHWDRATKIVAAEQAAGNEAELDEVGEPLDEAPILEDDLPLEEDEMGIQESRLPLEDPNGDPSFDEAPFRDDMSVGQDVPVQDRGHPPQEPTPDEAVGSMEPMPEESATVKRAQRPRRSSEALTATDEADAPQPAKKSTPAQPKKTPGSGKSQSSKTVTKKTTTKAKKPSERK</sequence>